<sequence>MFELCVCVERLSYLLHTSCLHISSVTRVEAAGGSRLSGAVQAPAAHRWTVRPLFSCLVFTVCFESSVVFSAPPVQALSLCTSRWAAGLTVDACSNCAVLPHSVRVDRAALDPDEGSSEVPPCLPPAAQPFGSKRAAVSTASLTPQRKRRVPAGLSARMDHLASKMAQMKALLQDVRPFSGEHVLGPPVPDLAPLCEDDTAGGGKCCSVPQRHKKRRWESKMAAPGSSRESRAETWIKEEPSEVREQLVEVSAVAVKSEEPPSSISVQMDWLSPDPRVKEEPPETWIKEEPSEVREQLVEVSAVAVKSEELPSSVTVQMNLRVKQEIPEMPLVKEEVSPNMNIVHVSSLCGRSCRISETEAQSSDTDDDDDWDPPAAEASITEKPRDGAEKRHHSTAHGASDSGWM</sequence>
<gene>
    <name evidence="2" type="ORF">KC01_LOCUS21128</name>
</gene>
<evidence type="ECO:0000256" key="1">
    <source>
        <dbReference type="SAM" id="MobiDB-lite"/>
    </source>
</evidence>
<protein>
    <submittedName>
        <fullName evidence="2">Uncharacterized protein</fullName>
    </submittedName>
</protein>
<organism evidence="2 3">
    <name type="scientific">Knipowitschia caucasica</name>
    <name type="common">Caucasian dwarf goby</name>
    <name type="synonym">Pomatoschistus caucasicus</name>
    <dbReference type="NCBI Taxonomy" id="637954"/>
    <lineage>
        <taxon>Eukaryota</taxon>
        <taxon>Metazoa</taxon>
        <taxon>Chordata</taxon>
        <taxon>Craniata</taxon>
        <taxon>Vertebrata</taxon>
        <taxon>Euteleostomi</taxon>
        <taxon>Actinopterygii</taxon>
        <taxon>Neopterygii</taxon>
        <taxon>Teleostei</taxon>
        <taxon>Neoteleostei</taxon>
        <taxon>Acanthomorphata</taxon>
        <taxon>Gobiaria</taxon>
        <taxon>Gobiiformes</taxon>
        <taxon>Gobioidei</taxon>
        <taxon>Gobiidae</taxon>
        <taxon>Gobiinae</taxon>
        <taxon>Knipowitschia</taxon>
    </lineage>
</organism>
<accession>A0AAV2KSS6</accession>
<dbReference type="EMBL" id="OZ035824">
    <property type="protein sequence ID" value="CAL1591783.1"/>
    <property type="molecule type" value="Genomic_DNA"/>
</dbReference>
<feature type="region of interest" description="Disordered" evidence="1">
    <location>
        <begin position="356"/>
        <end position="405"/>
    </location>
</feature>
<proteinExistence type="predicted"/>
<name>A0AAV2KSS6_KNICA</name>
<evidence type="ECO:0000313" key="2">
    <source>
        <dbReference type="EMBL" id="CAL1591783.1"/>
    </source>
</evidence>
<keyword evidence="3" id="KW-1185">Reference proteome</keyword>
<evidence type="ECO:0000313" key="3">
    <source>
        <dbReference type="Proteomes" id="UP001497482"/>
    </source>
</evidence>
<dbReference type="Proteomes" id="UP001497482">
    <property type="component" value="Chromosome 2"/>
</dbReference>
<reference evidence="2 3" key="1">
    <citation type="submission" date="2024-04" db="EMBL/GenBank/DDBJ databases">
        <authorList>
            <person name="Waldvogel A.-M."/>
            <person name="Schoenle A."/>
        </authorList>
    </citation>
    <scope>NUCLEOTIDE SEQUENCE [LARGE SCALE GENOMIC DNA]</scope>
</reference>
<feature type="compositionally biased region" description="Basic and acidic residues" evidence="1">
    <location>
        <begin position="380"/>
        <end position="389"/>
    </location>
</feature>
<dbReference type="AlphaFoldDB" id="A0AAV2KSS6"/>